<dbReference type="EMBL" id="CASHTH010001226">
    <property type="protein sequence ID" value="CAI8012952.1"/>
    <property type="molecule type" value="Genomic_DNA"/>
</dbReference>
<keyword evidence="2" id="KW-1185">Reference proteome</keyword>
<gene>
    <name evidence="1" type="ORF">GBAR_LOCUS8260</name>
</gene>
<dbReference type="AlphaFoldDB" id="A0AA35RKY3"/>
<dbReference type="Pfam" id="PF05942">
    <property type="entry name" value="PaREP1"/>
    <property type="match status" value="1"/>
</dbReference>
<reference evidence="1" key="1">
    <citation type="submission" date="2023-03" db="EMBL/GenBank/DDBJ databases">
        <authorList>
            <person name="Steffen K."/>
            <person name="Cardenas P."/>
        </authorList>
    </citation>
    <scope>NUCLEOTIDE SEQUENCE</scope>
</reference>
<name>A0AA35RKY3_GEOBA</name>
<evidence type="ECO:0000313" key="1">
    <source>
        <dbReference type="EMBL" id="CAI8012952.1"/>
    </source>
</evidence>
<sequence length="117" mass="13230">MLVRDHTQTAQEFLAASDREFAVGETLQASEKLWGAAAHAIMAVAQQRELEHGTHRALINAGRQIADETDNDQLRLGILAAQHFHSNFYNGTMEDEDIEYDRPLVHRFVTLMLTLVE</sequence>
<organism evidence="1 2">
    <name type="scientific">Geodia barretti</name>
    <name type="common">Barrett's horny sponge</name>
    <dbReference type="NCBI Taxonomy" id="519541"/>
    <lineage>
        <taxon>Eukaryota</taxon>
        <taxon>Metazoa</taxon>
        <taxon>Porifera</taxon>
        <taxon>Demospongiae</taxon>
        <taxon>Heteroscleromorpha</taxon>
        <taxon>Tetractinellida</taxon>
        <taxon>Astrophorina</taxon>
        <taxon>Geodiidae</taxon>
        <taxon>Geodia</taxon>
    </lineage>
</organism>
<dbReference type="Gene3D" id="1.20.120.330">
    <property type="entry name" value="Nucleotidyltransferases domain 2"/>
    <property type="match status" value="1"/>
</dbReference>
<accession>A0AA35RKY3</accession>
<dbReference type="Proteomes" id="UP001174909">
    <property type="component" value="Unassembled WGS sequence"/>
</dbReference>
<dbReference type="PANTHER" id="PTHR34237:SF1">
    <property type="entry name" value="PAREP8"/>
    <property type="match status" value="1"/>
</dbReference>
<evidence type="ECO:0000313" key="2">
    <source>
        <dbReference type="Proteomes" id="UP001174909"/>
    </source>
</evidence>
<dbReference type="InterPro" id="IPR010268">
    <property type="entry name" value="PaREP1"/>
</dbReference>
<proteinExistence type="predicted"/>
<dbReference type="PANTHER" id="PTHR34237">
    <property type="entry name" value="PAREP8-RELATED"/>
    <property type="match status" value="1"/>
</dbReference>
<comment type="caution">
    <text evidence="1">The sequence shown here is derived from an EMBL/GenBank/DDBJ whole genome shotgun (WGS) entry which is preliminary data.</text>
</comment>
<protein>
    <submittedName>
        <fullName evidence="1">Uncharacterized protein</fullName>
    </submittedName>
</protein>